<reference evidence="2" key="1">
    <citation type="submission" date="2022-11" db="UniProtKB">
        <authorList>
            <consortium name="WormBaseParasite"/>
        </authorList>
    </citation>
    <scope>IDENTIFICATION</scope>
</reference>
<protein>
    <submittedName>
        <fullName evidence="2">Uncharacterized protein</fullName>
    </submittedName>
</protein>
<dbReference type="AlphaFoldDB" id="A0A914X6S3"/>
<sequence>MPMTFRPRKDLIGYPTSMDGIAFAEKRSIKRKYAVKFRPKSFDMARLTIGNFVARQLADAQKQNEVKVYFAKQLICYELTIDYPSKTCARPNRYSIVLSFNFEDIIGMHFTDHEVYIRLRCPPMQVFCSVQRTGDGDVGGLFPEDTSDMTFGERNTSLVHKVVLFVLRFRPQTNRRYK</sequence>
<name>A0A914X6S3_9BILA</name>
<keyword evidence="1" id="KW-1185">Reference proteome</keyword>
<evidence type="ECO:0000313" key="2">
    <source>
        <dbReference type="WBParaSite" id="PSAMB.scaffold6603size9136.g28806.t1"/>
    </source>
</evidence>
<dbReference type="WBParaSite" id="PSAMB.scaffold6603size9136.g28806.t1">
    <property type="protein sequence ID" value="PSAMB.scaffold6603size9136.g28806.t1"/>
    <property type="gene ID" value="PSAMB.scaffold6603size9136.g28806"/>
</dbReference>
<dbReference type="Proteomes" id="UP000887566">
    <property type="component" value="Unplaced"/>
</dbReference>
<evidence type="ECO:0000313" key="1">
    <source>
        <dbReference type="Proteomes" id="UP000887566"/>
    </source>
</evidence>
<accession>A0A914X6S3</accession>
<organism evidence="1 2">
    <name type="scientific">Plectus sambesii</name>
    <dbReference type="NCBI Taxonomy" id="2011161"/>
    <lineage>
        <taxon>Eukaryota</taxon>
        <taxon>Metazoa</taxon>
        <taxon>Ecdysozoa</taxon>
        <taxon>Nematoda</taxon>
        <taxon>Chromadorea</taxon>
        <taxon>Plectida</taxon>
        <taxon>Plectina</taxon>
        <taxon>Plectoidea</taxon>
        <taxon>Plectidae</taxon>
        <taxon>Plectus</taxon>
    </lineage>
</organism>
<proteinExistence type="predicted"/>